<dbReference type="Proteomes" id="UP001208935">
    <property type="component" value="Unassembled WGS sequence"/>
</dbReference>
<dbReference type="RefSeq" id="WP_081479951.1">
    <property type="nucleotide sequence ID" value="NZ_QZCW01000001.1"/>
</dbReference>
<dbReference type="InterPro" id="IPR053784">
    <property type="entry name" value="Choice_anch_U_dom"/>
</dbReference>
<gene>
    <name evidence="2" type="ORF">D5039_08810</name>
</gene>
<evidence type="ECO:0000313" key="2">
    <source>
        <dbReference type="EMBL" id="MCW5321255.1"/>
    </source>
</evidence>
<dbReference type="EMBL" id="QZCW01000001">
    <property type="protein sequence ID" value="MCW5321255.1"/>
    <property type="molecule type" value="Genomic_DNA"/>
</dbReference>
<keyword evidence="3" id="KW-1185">Reference proteome</keyword>
<comment type="caution">
    <text evidence="2">The sequence shown here is derived from an EMBL/GenBank/DDBJ whole genome shotgun (WGS) entry which is preliminary data.</text>
</comment>
<dbReference type="NCBIfam" id="NF041766">
    <property type="entry name" value="choice_anch_U"/>
    <property type="match status" value="1"/>
</dbReference>
<name>A0ABT3KSG0_9BURK</name>
<proteinExistence type="predicted"/>
<dbReference type="InterPro" id="IPR028059">
    <property type="entry name" value="SWM_rpt"/>
</dbReference>
<accession>A0ABT3KSG0</accession>
<feature type="region of interest" description="Disordered" evidence="1">
    <location>
        <begin position="56"/>
        <end position="79"/>
    </location>
</feature>
<evidence type="ECO:0000256" key="1">
    <source>
        <dbReference type="SAM" id="MobiDB-lite"/>
    </source>
</evidence>
<evidence type="ECO:0000313" key="3">
    <source>
        <dbReference type="Proteomes" id="UP001208935"/>
    </source>
</evidence>
<protein>
    <submittedName>
        <fullName evidence="2">Uncharacterized protein</fullName>
    </submittedName>
</protein>
<reference evidence="3" key="1">
    <citation type="submission" date="2023-07" db="EMBL/GenBank/DDBJ databases">
        <title>Verminephrobacter genomes.</title>
        <authorList>
            <person name="Lund M.B."/>
        </authorList>
    </citation>
    <scope>NUCLEOTIDE SEQUENCE [LARGE SCALE GENOMIC DNA]</scope>
    <source>
        <strain evidence="3">AtM5-05</strain>
    </source>
</reference>
<sequence>MVSSAAGTAITVTDAVVNATAKTVTLTLSRAVTRGGADHQLRQACNRQCDPGCGRQRRDGLQQQDGTGTWASLASGPSGGKMVNEGERLRLDFSTQDGGAFDADGKADGVITAPGAAANRSLSLMGLASDGAHGGFWF</sequence>
<organism evidence="2 3">
    <name type="scientific">Verminephrobacter aporrectodeae subsp. tuberculatae</name>
    <dbReference type="NCBI Taxonomy" id="1110392"/>
    <lineage>
        <taxon>Bacteria</taxon>
        <taxon>Pseudomonadati</taxon>
        <taxon>Pseudomonadota</taxon>
        <taxon>Betaproteobacteria</taxon>
        <taxon>Burkholderiales</taxon>
        <taxon>Comamonadaceae</taxon>
        <taxon>Verminephrobacter</taxon>
    </lineage>
</organism>
<dbReference type="Pfam" id="PF13753">
    <property type="entry name" value="SWM_repeat"/>
    <property type="match status" value="1"/>
</dbReference>